<dbReference type="RefSeq" id="WP_169264162.1">
    <property type="nucleotide sequence ID" value="NZ_CAWOXK010000002.1"/>
</dbReference>
<gene>
    <name evidence="1" type="ORF">DP114_33450</name>
</gene>
<dbReference type="SUPFAM" id="SSF47336">
    <property type="entry name" value="ACP-like"/>
    <property type="match status" value="1"/>
</dbReference>
<dbReference type="EMBL" id="CP030119">
    <property type="protein sequence ID" value="QDL12659.1"/>
    <property type="molecule type" value="Genomic_DNA"/>
</dbReference>
<geneLocation type="plasmid" evidence="2">
    <name>pboct1</name>
</geneLocation>
<reference evidence="1 2" key="1">
    <citation type="submission" date="2018-06" db="EMBL/GenBank/DDBJ databases">
        <title>Comparative genomics of Brasilonema spp. strains.</title>
        <authorList>
            <person name="Alvarenga D.O."/>
            <person name="Fiore M.F."/>
            <person name="Varani A.M."/>
        </authorList>
    </citation>
    <scope>NUCLEOTIDE SEQUENCE [LARGE SCALE GENOMIC DNA]</scope>
    <source>
        <strain evidence="1 2">CENA114</strain>
        <plasmid evidence="2">pboct1</plasmid>
    </source>
</reference>
<dbReference type="Proteomes" id="UP000503129">
    <property type="component" value="Plasmid pBOCT1"/>
</dbReference>
<protein>
    <submittedName>
        <fullName evidence="1">Acyl carrier protein</fullName>
    </submittedName>
</protein>
<sequence>MQQSEVLEALKAYITNEVLDGKDIGLETTTPLLEWGVINSLEIVKVLNFIWNQFGIEIPAEKVTAEHFKDLVSLTHLVLGIAKES</sequence>
<keyword evidence="2" id="KW-1185">Reference proteome</keyword>
<name>A0A856MQ25_9CYAN</name>
<evidence type="ECO:0000313" key="2">
    <source>
        <dbReference type="Proteomes" id="UP000503129"/>
    </source>
</evidence>
<organism evidence="1 2">
    <name type="scientific">Brasilonema sennae CENA114</name>
    <dbReference type="NCBI Taxonomy" id="415709"/>
    <lineage>
        <taxon>Bacteria</taxon>
        <taxon>Bacillati</taxon>
        <taxon>Cyanobacteriota</taxon>
        <taxon>Cyanophyceae</taxon>
        <taxon>Nostocales</taxon>
        <taxon>Scytonemataceae</taxon>
        <taxon>Brasilonema</taxon>
        <taxon>Bromeliae group (in: Brasilonema)</taxon>
    </lineage>
</organism>
<accession>A0A856MQ25</accession>
<evidence type="ECO:0000313" key="1">
    <source>
        <dbReference type="EMBL" id="QDL12659.1"/>
    </source>
</evidence>
<keyword evidence="1" id="KW-0614">Plasmid</keyword>
<dbReference type="KEGG" id="bsen:DP114_33450"/>
<dbReference type="Gene3D" id="1.10.1200.10">
    <property type="entry name" value="ACP-like"/>
    <property type="match status" value="1"/>
</dbReference>
<dbReference type="AlphaFoldDB" id="A0A856MQ25"/>
<proteinExistence type="predicted"/>
<dbReference type="InterPro" id="IPR036736">
    <property type="entry name" value="ACP-like_sf"/>
</dbReference>